<dbReference type="AlphaFoldDB" id="A0A8X6WVK6"/>
<keyword evidence="2" id="KW-1185">Reference proteome</keyword>
<accession>A0A8X6WVK6</accession>
<dbReference type="EMBL" id="BMAV01002902">
    <property type="protein sequence ID" value="GFY42128.1"/>
    <property type="molecule type" value="Genomic_DNA"/>
</dbReference>
<organism evidence="1 2">
    <name type="scientific">Trichonephila inaurata madagascariensis</name>
    <dbReference type="NCBI Taxonomy" id="2747483"/>
    <lineage>
        <taxon>Eukaryota</taxon>
        <taxon>Metazoa</taxon>
        <taxon>Ecdysozoa</taxon>
        <taxon>Arthropoda</taxon>
        <taxon>Chelicerata</taxon>
        <taxon>Arachnida</taxon>
        <taxon>Araneae</taxon>
        <taxon>Araneomorphae</taxon>
        <taxon>Entelegynae</taxon>
        <taxon>Araneoidea</taxon>
        <taxon>Nephilidae</taxon>
        <taxon>Trichonephila</taxon>
        <taxon>Trichonephila inaurata</taxon>
    </lineage>
</organism>
<evidence type="ECO:0000313" key="2">
    <source>
        <dbReference type="Proteomes" id="UP000886998"/>
    </source>
</evidence>
<reference evidence="1" key="1">
    <citation type="submission" date="2020-08" db="EMBL/GenBank/DDBJ databases">
        <title>Multicomponent nature underlies the extraordinary mechanical properties of spider dragline silk.</title>
        <authorList>
            <person name="Kono N."/>
            <person name="Nakamura H."/>
            <person name="Mori M."/>
            <person name="Yoshida Y."/>
            <person name="Ohtoshi R."/>
            <person name="Malay A.D."/>
            <person name="Moran D.A.P."/>
            <person name="Tomita M."/>
            <person name="Numata K."/>
            <person name="Arakawa K."/>
        </authorList>
    </citation>
    <scope>NUCLEOTIDE SEQUENCE</scope>
</reference>
<protein>
    <submittedName>
        <fullName evidence="1">Uncharacterized protein</fullName>
    </submittedName>
</protein>
<dbReference type="Proteomes" id="UP000886998">
    <property type="component" value="Unassembled WGS sequence"/>
</dbReference>
<evidence type="ECO:0000313" key="1">
    <source>
        <dbReference type="EMBL" id="GFY42128.1"/>
    </source>
</evidence>
<proteinExistence type="predicted"/>
<sequence length="106" mass="12167">MFRYCCHFDFTESATKENKDRTCTKECCSVIHASFCSIISFSIRKFRTQTGVSVTENIEERTIITFPGRCALPEFVGLTQTLRYFQRDITNLSLPAAISNHKNVPF</sequence>
<name>A0A8X6WVK6_9ARAC</name>
<gene>
    <name evidence="1" type="ORF">TNIN_487811</name>
</gene>
<comment type="caution">
    <text evidence="1">The sequence shown here is derived from an EMBL/GenBank/DDBJ whole genome shotgun (WGS) entry which is preliminary data.</text>
</comment>